<dbReference type="SUPFAM" id="SSF47413">
    <property type="entry name" value="lambda repressor-like DNA-binding domains"/>
    <property type="match status" value="1"/>
</dbReference>
<dbReference type="EMBL" id="JBEYXV010000022">
    <property type="protein sequence ID" value="MEU6825783.1"/>
    <property type="molecule type" value="Genomic_DNA"/>
</dbReference>
<reference evidence="2 3" key="1">
    <citation type="submission" date="2024-06" db="EMBL/GenBank/DDBJ databases">
        <title>The Natural Products Discovery Center: Release of the First 8490 Sequenced Strains for Exploring Actinobacteria Biosynthetic Diversity.</title>
        <authorList>
            <person name="Kalkreuter E."/>
            <person name="Kautsar S.A."/>
            <person name="Yang D."/>
            <person name="Bader C.D."/>
            <person name="Teijaro C.N."/>
            <person name="Fluegel L."/>
            <person name="Davis C.M."/>
            <person name="Simpson J.R."/>
            <person name="Lauterbach L."/>
            <person name="Steele A.D."/>
            <person name="Gui C."/>
            <person name="Meng S."/>
            <person name="Li G."/>
            <person name="Viehrig K."/>
            <person name="Ye F."/>
            <person name="Su P."/>
            <person name="Kiefer A.F."/>
            <person name="Nichols A."/>
            <person name="Cepeda A.J."/>
            <person name="Yan W."/>
            <person name="Fan B."/>
            <person name="Jiang Y."/>
            <person name="Adhikari A."/>
            <person name="Zheng C.-J."/>
            <person name="Schuster L."/>
            <person name="Cowan T.M."/>
            <person name="Smanski M.J."/>
            <person name="Chevrette M.G."/>
            <person name="De Carvalho L.P.S."/>
            <person name="Shen B."/>
        </authorList>
    </citation>
    <scope>NUCLEOTIDE SEQUENCE [LARGE SCALE GENOMIC DNA]</scope>
    <source>
        <strain evidence="2 3">NPDC046838</strain>
    </source>
</reference>
<evidence type="ECO:0000313" key="3">
    <source>
        <dbReference type="Proteomes" id="UP001551176"/>
    </source>
</evidence>
<name>A0ABV3BXP7_9ACTN</name>
<protein>
    <recommendedName>
        <fullName evidence="4">Helix-turn-helix transcriptional regulator</fullName>
    </recommendedName>
</protein>
<dbReference type="RefSeq" id="WP_359356507.1">
    <property type="nucleotide sequence ID" value="NZ_JBEYXV010000022.1"/>
</dbReference>
<keyword evidence="1" id="KW-0175">Coiled coil</keyword>
<accession>A0ABV3BXP7</accession>
<sequence>MGTPAMSSEAEMKALLRDLLGRTGLNQGQYAKRVGLNSSQMSRFMNLVHVPQLEFLGALADAADRGPGGPLSAELRGRADVLHLQLVRERHPTRRFPQEQLRRERDEAVAQASDLQGMVDARDHSLAESRQREQQLAGQVAEATRELQIARRTAVDQRSRIRDLERRLVVMATEIGDDIEQSLSALQVELETRWKLGCAHEADRALMTATPSLSAESIVALWQWLIGCERLREAELLVADAARVCPTRTIARLAETFSGMDIDRPSSRDHIACRLLRYTGEHRSLEEILELHARWRDKPGALRVRGWDDMFGAWMHGWRTTEERARLFEVLAQDRDANTEAWSNAAEETRHLMVDDVSAAELLLMLAGRQHSPWARDVVGAYFDRGSFVVPAGFWRTVQDSPDQRAQDVILREAGRRLEDNIVSEAARYLWEAAEARGSYEFLERLLGHVVEASAAKAQRLLEELKSKPFADHYRYMQQKNDTVQLLDALLYNRFERGPDPSIGH</sequence>
<keyword evidence="3" id="KW-1185">Reference proteome</keyword>
<evidence type="ECO:0008006" key="4">
    <source>
        <dbReference type="Google" id="ProtNLM"/>
    </source>
</evidence>
<proteinExistence type="predicted"/>
<gene>
    <name evidence="2" type="ORF">ABZ921_34660</name>
</gene>
<organism evidence="2 3">
    <name type="scientific">Streptomyces atriruber</name>
    <dbReference type="NCBI Taxonomy" id="545121"/>
    <lineage>
        <taxon>Bacteria</taxon>
        <taxon>Bacillati</taxon>
        <taxon>Actinomycetota</taxon>
        <taxon>Actinomycetes</taxon>
        <taxon>Kitasatosporales</taxon>
        <taxon>Streptomycetaceae</taxon>
        <taxon>Streptomyces</taxon>
    </lineage>
</organism>
<comment type="caution">
    <text evidence="2">The sequence shown here is derived from an EMBL/GenBank/DDBJ whole genome shotgun (WGS) entry which is preliminary data.</text>
</comment>
<feature type="coiled-coil region" evidence="1">
    <location>
        <begin position="98"/>
        <end position="167"/>
    </location>
</feature>
<evidence type="ECO:0000256" key="1">
    <source>
        <dbReference type="SAM" id="Coils"/>
    </source>
</evidence>
<dbReference type="InterPro" id="IPR010982">
    <property type="entry name" value="Lambda_DNA-bd_dom_sf"/>
</dbReference>
<dbReference type="Proteomes" id="UP001551176">
    <property type="component" value="Unassembled WGS sequence"/>
</dbReference>
<evidence type="ECO:0000313" key="2">
    <source>
        <dbReference type="EMBL" id="MEU6825783.1"/>
    </source>
</evidence>